<reference evidence="3" key="1">
    <citation type="journal article" date="2019" name="Int. J. Syst. Evol. Microbiol.">
        <title>The Global Catalogue of Microorganisms (GCM) 10K type strain sequencing project: providing services to taxonomists for standard genome sequencing and annotation.</title>
        <authorList>
            <consortium name="The Broad Institute Genomics Platform"/>
            <consortium name="The Broad Institute Genome Sequencing Center for Infectious Disease"/>
            <person name="Wu L."/>
            <person name="Ma J."/>
        </authorList>
    </citation>
    <scope>NUCLEOTIDE SEQUENCE [LARGE SCALE GENOMIC DNA]</scope>
    <source>
        <strain evidence="3">CGMCC 4.7277</strain>
    </source>
</reference>
<protein>
    <submittedName>
        <fullName evidence="2">Tetratricopeptide repeat protein</fullName>
    </submittedName>
</protein>
<feature type="signal peptide" evidence="1">
    <location>
        <begin position="1"/>
        <end position="23"/>
    </location>
</feature>
<feature type="chain" id="PRO_5045614145" evidence="1">
    <location>
        <begin position="24"/>
        <end position="802"/>
    </location>
</feature>
<comment type="caution">
    <text evidence="2">The sequence shown here is derived from an EMBL/GenBank/DDBJ whole genome shotgun (WGS) entry which is preliminary data.</text>
</comment>
<gene>
    <name evidence="2" type="ORF">ACFPP7_04475</name>
</gene>
<evidence type="ECO:0000313" key="3">
    <source>
        <dbReference type="Proteomes" id="UP001596084"/>
    </source>
</evidence>
<accession>A0ABW0Q902</accession>
<dbReference type="Proteomes" id="UP001596084">
    <property type="component" value="Unassembled WGS sequence"/>
</dbReference>
<proteinExistence type="predicted"/>
<sequence length="802" mass="87915">MKAMIRQYVTASFLLCLSAVANAQLIEDVEFRREGAHAIAEIRFVTPIQYRRVITARAGDLAQAFYDVLPSRELLSLIAGQKKVVGGDGLPRMVILDETVDPSNLNRKLVIRFSPPTRFHVRAGRGGKSLEIVLEGLADAVPPPPVVARLTPATGAARRYSITLQSSAEPGKPTAALPASLRGFEIFTSTRSADGQTVHDTNLGYFATLQEAENARRVLLRRFPKSVIVTVPPAAGAAAGEPGALSAAEVDAKAAALLADAESAHDRGDHAAAVELLGQLLSLPPNASSRRAQELIAQSRLKLGDTARARGELELFLTLYPTGQDSDRVRQLLATIAQPAPEAPAGKPAAEPLSSWSGSLSAFYYGGKSKVRTQEFLDSPISALPELQSDNTISGTTQSQVQTTADLNWRYRDDETDMRFVFRDTHTNDLRANRPNRNRLSALYFDRRSLVNGTSFRVGRQSPTGGGVLYRFDGLQAGYQFAPKWKINAMAGAPSDELLDTRRRMFGVWVDAEQLTSEINGSLYFNQQTIDGEVDRRAIGTELRYFSGGVSASAQIDYDTVLHGINIATLQGTWQLPDNTVFNFLYDRRATPVLSLGNILFFQDPTLLTPARRLQDLLATTPITTLRDQVKGITAYQTQALAGVTTPVSPNWQIGGDIRLTKVGEVRPVPVIFPSGSPSTGNIWSVGGQLIGTNLYSARDTHVFNASHLRGPTFRGNLLSYNNLSSLDDKWQLEPSLRYYRQTDNTATTITRWTPGLRVTYRVLQKVSLESELSYERSKSSSRTRQESSSNAFYSIGVRYDF</sequence>
<name>A0ABW0Q902_9BURK</name>
<dbReference type="EMBL" id="JBHSMX010000009">
    <property type="protein sequence ID" value="MFC5520172.1"/>
    <property type="molecule type" value="Genomic_DNA"/>
</dbReference>
<dbReference type="RefSeq" id="WP_157090355.1">
    <property type="nucleotide sequence ID" value="NZ_JBHSMX010000009.1"/>
</dbReference>
<evidence type="ECO:0000313" key="2">
    <source>
        <dbReference type="EMBL" id="MFC5520172.1"/>
    </source>
</evidence>
<keyword evidence="1" id="KW-0732">Signal</keyword>
<keyword evidence="3" id="KW-1185">Reference proteome</keyword>
<dbReference type="InterPro" id="IPR011990">
    <property type="entry name" value="TPR-like_helical_dom_sf"/>
</dbReference>
<dbReference type="Gene3D" id="1.25.40.10">
    <property type="entry name" value="Tetratricopeptide repeat domain"/>
    <property type="match status" value="1"/>
</dbReference>
<organism evidence="2 3">
    <name type="scientific">Polaromonas jejuensis</name>
    <dbReference type="NCBI Taxonomy" id="457502"/>
    <lineage>
        <taxon>Bacteria</taxon>
        <taxon>Pseudomonadati</taxon>
        <taxon>Pseudomonadota</taxon>
        <taxon>Betaproteobacteria</taxon>
        <taxon>Burkholderiales</taxon>
        <taxon>Comamonadaceae</taxon>
        <taxon>Polaromonas</taxon>
    </lineage>
</organism>
<evidence type="ECO:0000256" key="1">
    <source>
        <dbReference type="SAM" id="SignalP"/>
    </source>
</evidence>
<dbReference type="SUPFAM" id="SSF48452">
    <property type="entry name" value="TPR-like"/>
    <property type="match status" value="1"/>
</dbReference>